<feature type="region of interest" description="Disordered" evidence="1">
    <location>
        <begin position="36"/>
        <end position="65"/>
    </location>
</feature>
<keyword evidence="4" id="KW-1185">Reference proteome</keyword>
<dbReference type="SUPFAM" id="SSF56672">
    <property type="entry name" value="DNA/RNA polymerases"/>
    <property type="match status" value="1"/>
</dbReference>
<dbReference type="CDD" id="cd09272">
    <property type="entry name" value="RNase_HI_RT_Ty1"/>
    <property type="match status" value="1"/>
</dbReference>
<reference evidence="3" key="1">
    <citation type="journal article" date="2022" name="Int. J. Mol. Sci.">
        <title>Draft Genome of Tanacetum Coccineum: Genomic Comparison of Closely Related Tanacetum-Family Plants.</title>
        <authorList>
            <person name="Yamashiro T."/>
            <person name="Shiraishi A."/>
            <person name="Nakayama K."/>
            <person name="Satake H."/>
        </authorList>
    </citation>
    <scope>NUCLEOTIDE SEQUENCE</scope>
</reference>
<protein>
    <submittedName>
        <fullName evidence="3">Retrovirus-related pol polyprotein from transposon TNT 1-94</fullName>
    </submittedName>
</protein>
<dbReference type="EMBL" id="BQNB010017636">
    <property type="protein sequence ID" value="GJT65499.1"/>
    <property type="molecule type" value="Genomic_DNA"/>
</dbReference>
<evidence type="ECO:0000313" key="4">
    <source>
        <dbReference type="Proteomes" id="UP001151760"/>
    </source>
</evidence>
<proteinExistence type="predicted"/>
<dbReference type="PANTHER" id="PTHR11439">
    <property type="entry name" value="GAG-POL-RELATED RETROTRANSPOSON"/>
    <property type="match status" value="1"/>
</dbReference>
<feature type="domain" description="Reverse transcriptase Ty1/copia-type" evidence="2">
    <location>
        <begin position="210"/>
        <end position="369"/>
    </location>
</feature>
<sequence length="480" mass="54184">MFDELLTLPPSVDLPDPEVIALIDEVVAPVPAVLTGSSTSTKVDQDAPLPSNSQTTPETQPPIIPNDVEEDNHDIGVAHMGDDIYFGISIPEIPSDQSSSSNSIHTIMHPDHQISKHNSKWTKDHPLENIISELDRPVSTRLYNARFNPMFDELLTPPPSVDLPAPEVIAQIDEVVALVPAMALTQSCWIEAMQEELNEFERLEVMWSFFSLIPRPDKVMVITLKWIYKVKLNELGGILKNKARLVARGYRQEEGIYFEESFAWVARLEAIRIFLAFAAHMNMVVYQMDVKTAFLNGNLREEVYVSQPDGFVDPDNPNHVYKLKKALYGLKQAPRAWYDMLSSFLISQDFSKGSVDPIMFIRKEGKELLLARPTEKHLHAVKRIFRYLRGTVNRGLWYPKDSSIALTTFADADHAGCQDTRRSTSGSMQFLGDRLVSWSSKRQKSDAISSTEAEYIAMSGCCAQILWMRSQLTGPMAWIQ</sequence>
<dbReference type="InterPro" id="IPR043502">
    <property type="entry name" value="DNA/RNA_pol_sf"/>
</dbReference>
<evidence type="ECO:0000313" key="3">
    <source>
        <dbReference type="EMBL" id="GJT65499.1"/>
    </source>
</evidence>
<evidence type="ECO:0000259" key="2">
    <source>
        <dbReference type="Pfam" id="PF07727"/>
    </source>
</evidence>
<reference evidence="3" key="2">
    <citation type="submission" date="2022-01" db="EMBL/GenBank/DDBJ databases">
        <authorList>
            <person name="Yamashiro T."/>
            <person name="Shiraishi A."/>
            <person name="Satake H."/>
            <person name="Nakayama K."/>
        </authorList>
    </citation>
    <scope>NUCLEOTIDE SEQUENCE</scope>
</reference>
<gene>
    <name evidence="3" type="ORF">Tco_1016979</name>
</gene>
<dbReference type="PANTHER" id="PTHR11439:SF509">
    <property type="entry name" value="RNA-DIRECTED DNA POLYMERASE"/>
    <property type="match status" value="1"/>
</dbReference>
<dbReference type="InterPro" id="IPR013103">
    <property type="entry name" value="RVT_2"/>
</dbReference>
<accession>A0ABQ5FQR1</accession>
<evidence type="ECO:0000256" key="1">
    <source>
        <dbReference type="SAM" id="MobiDB-lite"/>
    </source>
</evidence>
<name>A0ABQ5FQR1_9ASTR</name>
<comment type="caution">
    <text evidence="3">The sequence shown here is derived from an EMBL/GenBank/DDBJ whole genome shotgun (WGS) entry which is preliminary data.</text>
</comment>
<dbReference type="Pfam" id="PF07727">
    <property type="entry name" value="RVT_2"/>
    <property type="match status" value="1"/>
</dbReference>
<dbReference type="Proteomes" id="UP001151760">
    <property type="component" value="Unassembled WGS sequence"/>
</dbReference>
<organism evidence="3 4">
    <name type="scientific">Tanacetum coccineum</name>
    <dbReference type="NCBI Taxonomy" id="301880"/>
    <lineage>
        <taxon>Eukaryota</taxon>
        <taxon>Viridiplantae</taxon>
        <taxon>Streptophyta</taxon>
        <taxon>Embryophyta</taxon>
        <taxon>Tracheophyta</taxon>
        <taxon>Spermatophyta</taxon>
        <taxon>Magnoliopsida</taxon>
        <taxon>eudicotyledons</taxon>
        <taxon>Gunneridae</taxon>
        <taxon>Pentapetalae</taxon>
        <taxon>asterids</taxon>
        <taxon>campanulids</taxon>
        <taxon>Asterales</taxon>
        <taxon>Asteraceae</taxon>
        <taxon>Asteroideae</taxon>
        <taxon>Anthemideae</taxon>
        <taxon>Anthemidinae</taxon>
        <taxon>Tanacetum</taxon>
    </lineage>
</organism>